<feature type="compositionally biased region" description="Low complexity" evidence="1">
    <location>
        <begin position="998"/>
        <end position="1007"/>
    </location>
</feature>
<feature type="compositionally biased region" description="Basic and acidic residues" evidence="1">
    <location>
        <begin position="695"/>
        <end position="708"/>
    </location>
</feature>
<feature type="region of interest" description="Disordered" evidence="1">
    <location>
        <begin position="123"/>
        <end position="186"/>
    </location>
</feature>
<feature type="compositionally biased region" description="Polar residues" evidence="1">
    <location>
        <begin position="1471"/>
        <end position="1484"/>
    </location>
</feature>
<feature type="compositionally biased region" description="Basic and acidic residues" evidence="1">
    <location>
        <begin position="569"/>
        <end position="596"/>
    </location>
</feature>
<feature type="compositionally biased region" description="Basic residues" evidence="1">
    <location>
        <begin position="213"/>
        <end position="228"/>
    </location>
</feature>
<protein>
    <recommendedName>
        <fullName evidence="3">VWFD domain-containing protein</fullName>
    </recommendedName>
</protein>
<feature type="compositionally biased region" description="Basic and acidic residues" evidence="1">
    <location>
        <begin position="1583"/>
        <end position="1594"/>
    </location>
</feature>
<feature type="compositionally biased region" description="Low complexity" evidence="1">
    <location>
        <begin position="177"/>
        <end position="186"/>
    </location>
</feature>
<feature type="compositionally biased region" description="Basic and acidic residues" evidence="1">
    <location>
        <begin position="513"/>
        <end position="522"/>
    </location>
</feature>
<feature type="compositionally biased region" description="Polar residues" evidence="1">
    <location>
        <begin position="909"/>
        <end position="919"/>
    </location>
</feature>
<feature type="compositionally biased region" description="Polar residues" evidence="1">
    <location>
        <begin position="1403"/>
        <end position="1413"/>
    </location>
</feature>
<feature type="compositionally biased region" description="Basic and acidic residues" evidence="1">
    <location>
        <begin position="335"/>
        <end position="345"/>
    </location>
</feature>
<feature type="compositionally biased region" description="Polar residues" evidence="1">
    <location>
        <begin position="766"/>
        <end position="776"/>
    </location>
</feature>
<feature type="compositionally biased region" description="Polar residues" evidence="1">
    <location>
        <begin position="372"/>
        <end position="384"/>
    </location>
</feature>
<dbReference type="EMBL" id="PYSW02000058">
    <property type="protein sequence ID" value="KAG2373252.1"/>
    <property type="molecule type" value="Genomic_DNA"/>
</dbReference>
<feature type="region of interest" description="Disordered" evidence="1">
    <location>
        <begin position="198"/>
        <end position="254"/>
    </location>
</feature>
<evidence type="ECO:0000313" key="5">
    <source>
        <dbReference type="Proteomes" id="UP000816034"/>
    </source>
</evidence>
<feature type="compositionally biased region" description="Polar residues" evidence="1">
    <location>
        <begin position="523"/>
        <end position="540"/>
    </location>
</feature>
<reference evidence="4 5" key="1">
    <citation type="journal article" date="2018" name="BMC Genomics">
        <title>The genome of Naegleria lovaniensis, the basis for a comparative approach to unravel pathogenicity factors of the human pathogenic amoeba N. fowleri.</title>
        <authorList>
            <person name="Liechti N."/>
            <person name="Schurch N."/>
            <person name="Bruggmann R."/>
            <person name="Wittwer M."/>
        </authorList>
    </citation>
    <scope>NUCLEOTIDE SEQUENCE [LARGE SCALE GENOMIC DNA]</scope>
    <source>
        <strain evidence="4 5">ATCC 30569</strain>
    </source>
</reference>
<dbReference type="InterPro" id="IPR001846">
    <property type="entry name" value="VWF_type-D"/>
</dbReference>
<evidence type="ECO:0000313" key="4">
    <source>
        <dbReference type="EMBL" id="KAG2373252.1"/>
    </source>
</evidence>
<feature type="compositionally biased region" description="Basic and acidic residues" evidence="1">
    <location>
        <begin position="490"/>
        <end position="500"/>
    </location>
</feature>
<feature type="chain" id="PRO_5041680546" description="VWFD domain-containing protein" evidence="2">
    <location>
        <begin position="21"/>
        <end position="1658"/>
    </location>
</feature>
<feature type="compositionally biased region" description="Polar residues" evidence="1">
    <location>
        <begin position="783"/>
        <end position="813"/>
    </location>
</feature>
<evidence type="ECO:0000256" key="1">
    <source>
        <dbReference type="SAM" id="MobiDB-lite"/>
    </source>
</evidence>
<feature type="compositionally biased region" description="Basic and acidic residues" evidence="1">
    <location>
        <begin position="753"/>
        <end position="765"/>
    </location>
</feature>
<gene>
    <name evidence="4" type="ORF">C9374_012355</name>
</gene>
<feature type="compositionally biased region" description="Basic and acidic residues" evidence="1">
    <location>
        <begin position="920"/>
        <end position="939"/>
    </location>
</feature>
<evidence type="ECO:0000259" key="3">
    <source>
        <dbReference type="PROSITE" id="PS51233"/>
    </source>
</evidence>
<feature type="signal peptide" evidence="2">
    <location>
        <begin position="1"/>
        <end position="20"/>
    </location>
</feature>
<feature type="compositionally biased region" description="Polar residues" evidence="1">
    <location>
        <begin position="680"/>
        <end position="694"/>
    </location>
</feature>
<feature type="compositionally biased region" description="Polar residues" evidence="1">
    <location>
        <begin position="639"/>
        <end position="654"/>
    </location>
</feature>
<feature type="compositionally biased region" description="Low complexity" evidence="1">
    <location>
        <begin position="275"/>
        <end position="298"/>
    </location>
</feature>
<feature type="compositionally biased region" description="Basic and acidic residues" evidence="1">
    <location>
        <begin position="1414"/>
        <end position="1437"/>
    </location>
</feature>
<feature type="compositionally biased region" description="Low complexity" evidence="1">
    <location>
        <begin position="1508"/>
        <end position="1532"/>
    </location>
</feature>
<feature type="compositionally biased region" description="Polar residues" evidence="1">
    <location>
        <begin position="615"/>
        <end position="628"/>
    </location>
</feature>
<sequence length="1658" mass="183310">MKSTLLIVIGSLLLAALLTASMLQAEGQFYKSAARRNSKPCGVSALIKNKTKQLEKVKKGICQVRNMIHAVRLNMYEDSRSSYYLKNQKMVLKELKRVASTLRFEIEALLKRRRSLHERNIVMQKAGRKHHVRNKVREVGLSKTSVETKACTKSSSKVPHADRQRKKALTPKKPRRPSSSSLEAFSTTSLYLQQDETFTATHRKSLKPSSKQQSRKPRRKRTNSKQKSWKTSQSRTKEQQPFTDAKESNVVEDSSSVISTVMNVQSSKPINKVATVHSHSKHAATASSSHRQVSSSPSTDYNTQSDDVYNNRRNETSSTTGPKDQAARKNLTSPRPEKTIWERQRASQRPKSLVVISPSSTTTKKHNHKNGGVSNPKTVPQSQFPKRIESKPKSSSVKAKVDRRNKDRKTVAEEVSKRSDKRMGDGPSREAKSKISGSPLDIKKEKDRSLLTSSSTAERRKQPVKEVNIESIETVKSKESKKYNHSQSIAERKSSKHGEKSAATSVKVPSESSKVRRNDDLTSIHQQHKVMTSNDSASSNVKKEKNSFKTQEQRSVGKSSEIVSGPSRVPEKELPKQRSSEQNSRLERKPKKDSSSSKKSTTQNVKPKETKKQDLPSNEKVTTPTRTKPSSDKQERGRNSVSSKQERQPSNPTKHSNESVKRVSSLRNLSSKPEIKERATSSSKPANRTISRTESIAKRPVQKERDTPLSKSTKTASRTESIAKRPVGAQRPVQKARDTSSSKSTTNTSRTESIAKRRVDKETMRSKSSQTRQNKSSSKKDQGPTQSMISTLGISNRNTKVARSVNNRPTSITFEKRTSVIVKPKENVKEAKNVYSNESVKRVSSLGNSRAASSSKSTKTASRTEFIAKRPVGVQRPVQKERDTSSSKSTKTASRTEFITKRPVGKVTRSVNIRPTSITSEKRTSVIVKPKENVKDAKKVHTSSGRQSDKVNRSTPSVKKETDRKNVTTSVPRQKEKVNTSIRSTPIVEKVAPRKPPKQTSSKSSTPVVPPSKPTKPKENKKQSEQTSKTEKRPVHPKPKQSVVTTTDKVVLAAAKPSKPKEPKQPEKLSTTKTEKKATRPKPQQPVVKPTEKVVLASVKPRSVSPTALKKCQAIGDPHYTTFQGKYFDFYGIGDYVLAGSTDGDFIVHSRTGKWNSASVNTAFAVKLNNQNIVEYDIESDSFYVDGQQISIKVGDTITFDTGATAKRTGAASMTISSTNGAHLIATWYRDAGYKRYGSFGHISLIVEAPTDLSFSSGLCVDRSYQSVTATGILHDHVQRIVTRSVQPKQPTQAQVQAATEACRTAGLKGVNHPLALKACIADQVQTGSKVGASIAKVIKQAEQIADKKEKKWAQQAEQIKEVKVEQVNPAVVTMQARTQPLVKPVVTPKSNTITEQTKPKGTAQTKPTSTASKETRTSIRDATEKAETKKIIEPRVPKVVTVQSKSTEVSPTRPALKKQDRSTEVIPKSSEATSNGSVKSNPKSKGGHNPRSVMREWIETTKEAKRSQQASPSVATSQQQQQRADQKLATQTTTKSDKAKQVLVKPKPAAIQVKKETPIVKPSNPTVNKETSPNTIAKPPTKPREAVRVDPKPTPKPVVVATPVKKETPIVRPPTPPREAVRMDPKPTPKPPVTIAAPARTAFERKAVARPPLSRRR</sequence>
<keyword evidence="2" id="KW-0732">Signal</keyword>
<keyword evidence="5" id="KW-1185">Reference proteome</keyword>
<feature type="compositionally biased region" description="Low complexity" evidence="1">
    <location>
        <begin position="886"/>
        <end position="896"/>
    </location>
</feature>
<feature type="compositionally biased region" description="Basic and acidic residues" evidence="1">
    <location>
        <begin position="399"/>
        <end position="433"/>
    </location>
</feature>
<evidence type="ECO:0000256" key="2">
    <source>
        <dbReference type="SAM" id="SignalP"/>
    </source>
</evidence>
<name>A0AA88KHV8_NAELO</name>
<feature type="compositionally biased region" description="Polar residues" evidence="1">
    <location>
        <begin position="299"/>
        <end position="308"/>
    </location>
</feature>
<feature type="compositionally biased region" description="Polar residues" evidence="1">
    <location>
        <begin position="1442"/>
        <end position="1451"/>
    </location>
</feature>
<dbReference type="PROSITE" id="PS51233">
    <property type="entry name" value="VWFD"/>
    <property type="match status" value="1"/>
</dbReference>
<feature type="compositionally biased region" description="Basic and acidic residues" evidence="1">
    <location>
        <begin position="947"/>
        <end position="966"/>
    </location>
</feature>
<feature type="compositionally biased region" description="Polar residues" evidence="1">
    <location>
        <begin position="1564"/>
        <end position="1576"/>
    </location>
</feature>
<feature type="compositionally biased region" description="Polar residues" evidence="1">
    <location>
        <begin position="709"/>
        <end position="720"/>
    </location>
</feature>
<feature type="compositionally biased region" description="Basic and acidic residues" evidence="1">
    <location>
        <begin position="814"/>
        <end position="832"/>
    </location>
</feature>
<feature type="compositionally biased region" description="Polar residues" evidence="1">
    <location>
        <begin position="229"/>
        <end position="242"/>
    </location>
</feature>
<feature type="compositionally biased region" description="Polar residues" evidence="1">
    <location>
        <begin position="548"/>
        <end position="562"/>
    </location>
</feature>
<comment type="caution">
    <text evidence="4">The sequence shown here is derived from an EMBL/GenBank/DDBJ whole genome shotgun (WGS) entry which is preliminary data.</text>
</comment>
<feature type="compositionally biased region" description="Low complexity" evidence="1">
    <location>
        <begin position="849"/>
        <end position="864"/>
    </location>
</feature>
<feature type="compositionally biased region" description="Basic residues" evidence="1">
    <location>
        <begin position="163"/>
        <end position="176"/>
    </location>
</feature>
<proteinExistence type="predicted"/>
<dbReference type="Proteomes" id="UP000816034">
    <property type="component" value="Unassembled WGS sequence"/>
</dbReference>
<feature type="region of interest" description="Disordered" evidence="1">
    <location>
        <begin position="1388"/>
        <end position="1636"/>
    </location>
</feature>
<feature type="compositionally biased region" description="Basic and acidic residues" evidence="1">
    <location>
        <begin position="457"/>
        <end position="482"/>
    </location>
</feature>
<feature type="compositionally biased region" description="Basic and acidic residues" evidence="1">
    <location>
        <begin position="1494"/>
        <end position="1507"/>
    </location>
</feature>
<feature type="compositionally biased region" description="Low complexity" evidence="1">
    <location>
        <begin position="741"/>
        <end position="752"/>
    </location>
</feature>
<feature type="compositionally biased region" description="Basic and acidic residues" evidence="1">
    <location>
        <begin position="1016"/>
        <end position="1034"/>
    </location>
</feature>
<feature type="compositionally biased region" description="Basic and acidic residues" evidence="1">
    <location>
        <begin position="629"/>
        <end position="638"/>
    </location>
</feature>
<dbReference type="Pfam" id="PF00094">
    <property type="entry name" value="VWD"/>
    <property type="match status" value="1"/>
</dbReference>
<organism evidence="4 5">
    <name type="scientific">Naegleria lovaniensis</name>
    <name type="common">Amoeba</name>
    <dbReference type="NCBI Taxonomy" id="51637"/>
    <lineage>
        <taxon>Eukaryota</taxon>
        <taxon>Discoba</taxon>
        <taxon>Heterolobosea</taxon>
        <taxon>Tetramitia</taxon>
        <taxon>Eutetramitia</taxon>
        <taxon>Vahlkampfiidae</taxon>
        <taxon>Naegleria</taxon>
    </lineage>
</organism>
<dbReference type="GeneID" id="68104809"/>
<feature type="domain" description="VWFD" evidence="3">
    <location>
        <begin position="1110"/>
        <end position="1280"/>
    </location>
</feature>
<dbReference type="RefSeq" id="XP_044542426.1">
    <property type="nucleotide sequence ID" value="XM_044688112.1"/>
</dbReference>
<feature type="compositionally biased region" description="Polar residues" evidence="1">
    <location>
        <begin position="142"/>
        <end position="157"/>
    </location>
</feature>
<accession>A0AA88KHV8</accession>
<feature type="region of interest" description="Disordered" evidence="1">
    <location>
        <begin position="275"/>
        <end position="1089"/>
    </location>
</feature>